<feature type="domain" description="Major facilitator superfamily (MFS) profile" evidence="8">
    <location>
        <begin position="20"/>
        <end position="467"/>
    </location>
</feature>
<dbReference type="Pfam" id="PF07690">
    <property type="entry name" value="MFS_1"/>
    <property type="match status" value="1"/>
</dbReference>
<dbReference type="PROSITE" id="PS50850">
    <property type="entry name" value="MFS"/>
    <property type="match status" value="1"/>
</dbReference>
<evidence type="ECO:0000313" key="10">
    <source>
        <dbReference type="Proteomes" id="UP000292781"/>
    </source>
</evidence>
<feature type="transmembrane region" description="Helical" evidence="7">
    <location>
        <begin position="411"/>
        <end position="431"/>
    </location>
</feature>
<feature type="transmembrane region" description="Helical" evidence="7">
    <location>
        <begin position="275"/>
        <end position="298"/>
    </location>
</feature>
<dbReference type="RefSeq" id="WP_131311550.1">
    <property type="nucleotide sequence ID" value="NZ_SJFN01000046.1"/>
</dbReference>
<dbReference type="Gene3D" id="1.20.1250.20">
    <property type="entry name" value="MFS general substrate transporter like domains"/>
    <property type="match status" value="1"/>
</dbReference>
<keyword evidence="4 7" id="KW-0812">Transmembrane</keyword>
<feature type="transmembrane region" description="Helical" evidence="7">
    <location>
        <begin position="339"/>
        <end position="357"/>
    </location>
</feature>
<keyword evidence="10" id="KW-1185">Reference proteome</keyword>
<feature type="transmembrane region" description="Helical" evidence="7">
    <location>
        <begin position="145"/>
        <end position="167"/>
    </location>
</feature>
<gene>
    <name evidence="9" type="ORF">EYW49_20790</name>
</gene>
<dbReference type="PANTHER" id="PTHR42718">
    <property type="entry name" value="MAJOR FACILITATOR SUPERFAMILY MULTIDRUG TRANSPORTER MFSC"/>
    <property type="match status" value="1"/>
</dbReference>
<dbReference type="Gene3D" id="1.20.1720.10">
    <property type="entry name" value="Multidrug resistance protein D"/>
    <property type="match status" value="1"/>
</dbReference>
<dbReference type="InterPro" id="IPR011701">
    <property type="entry name" value="MFS"/>
</dbReference>
<dbReference type="PANTHER" id="PTHR42718:SF46">
    <property type="entry name" value="BLR6921 PROTEIN"/>
    <property type="match status" value="1"/>
</dbReference>
<name>A0A4Q9VER9_9HYPH</name>
<dbReference type="GO" id="GO:0022857">
    <property type="term" value="F:transmembrane transporter activity"/>
    <property type="evidence" value="ECO:0007669"/>
    <property type="project" value="InterPro"/>
</dbReference>
<feature type="transmembrane region" description="Helical" evidence="7">
    <location>
        <begin position="173"/>
        <end position="195"/>
    </location>
</feature>
<dbReference type="OrthoDB" id="2414439at2"/>
<protein>
    <submittedName>
        <fullName evidence="9">MFS transporter</fullName>
    </submittedName>
</protein>
<dbReference type="SUPFAM" id="SSF103473">
    <property type="entry name" value="MFS general substrate transporter"/>
    <property type="match status" value="1"/>
</dbReference>
<comment type="caution">
    <text evidence="9">The sequence shown here is derived from an EMBL/GenBank/DDBJ whole genome shotgun (WGS) entry which is preliminary data.</text>
</comment>
<keyword evidence="5 7" id="KW-1133">Transmembrane helix</keyword>
<evidence type="ECO:0000256" key="7">
    <source>
        <dbReference type="SAM" id="Phobius"/>
    </source>
</evidence>
<evidence type="ECO:0000256" key="5">
    <source>
        <dbReference type="ARBA" id="ARBA00022989"/>
    </source>
</evidence>
<keyword evidence="2" id="KW-0813">Transport</keyword>
<feature type="transmembrane region" description="Helical" evidence="7">
    <location>
        <begin position="55"/>
        <end position="75"/>
    </location>
</feature>
<feature type="transmembrane region" description="Helical" evidence="7">
    <location>
        <begin position="20"/>
        <end position="43"/>
    </location>
</feature>
<dbReference type="AlphaFoldDB" id="A0A4Q9VER9"/>
<dbReference type="Proteomes" id="UP000292781">
    <property type="component" value="Unassembled WGS sequence"/>
</dbReference>
<evidence type="ECO:0000256" key="6">
    <source>
        <dbReference type="ARBA" id="ARBA00023136"/>
    </source>
</evidence>
<evidence type="ECO:0000256" key="2">
    <source>
        <dbReference type="ARBA" id="ARBA00022448"/>
    </source>
</evidence>
<accession>A0A4Q9VER9</accession>
<comment type="subcellular location">
    <subcellularLocation>
        <location evidence="1">Cell membrane</location>
        <topology evidence="1">Multi-pass membrane protein</topology>
    </subcellularLocation>
</comment>
<dbReference type="GO" id="GO:0005886">
    <property type="term" value="C:plasma membrane"/>
    <property type="evidence" value="ECO:0007669"/>
    <property type="project" value="UniProtKB-SubCell"/>
</dbReference>
<feature type="transmembrane region" description="Helical" evidence="7">
    <location>
        <begin position="231"/>
        <end position="254"/>
    </location>
</feature>
<reference evidence="9 10" key="1">
    <citation type="submission" date="2019-02" db="EMBL/GenBank/DDBJ databases">
        <title>Siculibacillus lacustris gen. nov., sp. nov., a new rosette-forming bacterium isolated from a freshwater crater lake (Lake St. Ana, Romania).</title>
        <authorList>
            <person name="Felfoldi T."/>
            <person name="Marton Z."/>
            <person name="Szabo A."/>
            <person name="Mentes A."/>
            <person name="Boka K."/>
            <person name="Marialigeti K."/>
            <person name="Mathe I."/>
            <person name="Koncz M."/>
            <person name="Schumann P."/>
            <person name="Toth E."/>
        </authorList>
    </citation>
    <scope>NUCLEOTIDE SEQUENCE [LARGE SCALE GENOMIC DNA]</scope>
    <source>
        <strain evidence="9 10">SA-279</strain>
    </source>
</reference>
<evidence type="ECO:0000313" key="9">
    <source>
        <dbReference type="EMBL" id="TBW33291.1"/>
    </source>
</evidence>
<evidence type="ECO:0000256" key="3">
    <source>
        <dbReference type="ARBA" id="ARBA00022475"/>
    </source>
</evidence>
<dbReference type="CDD" id="cd17321">
    <property type="entry name" value="MFS_MMR_MDR_like"/>
    <property type="match status" value="1"/>
</dbReference>
<evidence type="ECO:0000256" key="4">
    <source>
        <dbReference type="ARBA" id="ARBA00022692"/>
    </source>
</evidence>
<feature type="transmembrane region" description="Helical" evidence="7">
    <location>
        <begin position="207"/>
        <end position="225"/>
    </location>
</feature>
<feature type="transmembrane region" description="Helical" evidence="7">
    <location>
        <begin position="443"/>
        <end position="464"/>
    </location>
</feature>
<proteinExistence type="predicted"/>
<dbReference type="InterPro" id="IPR020846">
    <property type="entry name" value="MFS_dom"/>
</dbReference>
<feature type="transmembrane region" description="Helical" evidence="7">
    <location>
        <begin position="87"/>
        <end position="113"/>
    </location>
</feature>
<keyword evidence="3" id="KW-1003">Cell membrane</keyword>
<keyword evidence="6 7" id="KW-0472">Membrane</keyword>
<evidence type="ECO:0000259" key="8">
    <source>
        <dbReference type="PROSITE" id="PS50850"/>
    </source>
</evidence>
<feature type="transmembrane region" description="Helical" evidence="7">
    <location>
        <begin position="119"/>
        <end position="138"/>
    </location>
</feature>
<organism evidence="9 10">
    <name type="scientific">Siculibacillus lacustris</name>
    <dbReference type="NCBI Taxonomy" id="1549641"/>
    <lineage>
        <taxon>Bacteria</taxon>
        <taxon>Pseudomonadati</taxon>
        <taxon>Pseudomonadota</taxon>
        <taxon>Alphaproteobacteria</taxon>
        <taxon>Hyphomicrobiales</taxon>
        <taxon>Ancalomicrobiaceae</taxon>
        <taxon>Siculibacillus</taxon>
    </lineage>
</organism>
<dbReference type="InterPro" id="IPR036259">
    <property type="entry name" value="MFS_trans_sf"/>
</dbReference>
<feature type="transmembrane region" description="Helical" evidence="7">
    <location>
        <begin position="363"/>
        <end position="390"/>
    </location>
</feature>
<sequence>MPIDAAPLSQTSTAPRKAMILTIILASYMMIVLDISIVITALPKLHDELGFTDTGLSWVQSAYTLAFGGFLLLGARAGDILGRRRMFLVGLAIFTVASVVIAVAPSAAVMLAARAVQGFGSAVLAPSTLALIQTNFAAGPERTRAVALYGAIAGIASSVGLVAGGVLADLVSWRAGFLINLPIGLAMILATPRFIAETERHAGRFDLAGAITSTVGMTALVYAVVRSASSGWTDAATLATLAAGLVLLAVFVRVERTAAQPILPLALFAHPVRAAAYAARVFFLGGMIGFWFFISLFLQDVAHWSPLATGLAFLPTTLVNFASAMAVPKLTRRFGNGRLLATGLLIGVVGLGWLSRIDAGTSYAVGIALPMILIGFGQGLVLGPLTAAGIADVDARNAGAASGLVNVSHQIGSALGLSVLVAVAGIGSTGLRGTALLAHRISTALTAGTLLLTVATVLAMAFIARRPGARR</sequence>
<dbReference type="EMBL" id="SJFN01000046">
    <property type="protein sequence ID" value="TBW33291.1"/>
    <property type="molecule type" value="Genomic_DNA"/>
</dbReference>
<feature type="transmembrane region" description="Helical" evidence="7">
    <location>
        <begin position="304"/>
        <end position="327"/>
    </location>
</feature>
<evidence type="ECO:0000256" key="1">
    <source>
        <dbReference type="ARBA" id="ARBA00004651"/>
    </source>
</evidence>